<feature type="transmembrane region" description="Helical" evidence="1">
    <location>
        <begin position="141"/>
        <end position="162"/>
    </location>
</feature>
<keyword evidence="1" id="KW-0472">Membrane</keyword>
<organism evidence="2 3">
    <name type="scientific">Hibiscus sabdariffa</name>
    <name type="common">roselle</name>
    <dbReference type="NCBI Taxonomy" id="183260"/>
    <lineage>
        <taxon>Eukaryota</taxon>
        <taxon>Viridiplantae</taxon>
        <taxon>Streptophyta</taxon>
        <taxon>Embryophyta</taxon>
        <taxon>Tracheophyta</taxon>
        <taxon>Spermatophyta</taxon>
        <taxon>Magnoliopsida</taxon>
        <taxon>eudicotyledons</taxon>
        <taxon>Gunneridae</taxon>
        <taxon>Pentapetalae</taxon>
        <taxon>rosids</taxon>
        <taxon>malvids</taxon>
        <taxon>Malvales</taxon>
        <taxon>Malvaceae</taxon>
        <taxon>Malvoideae</taxon>
        <taxon>Hibiscus</taxon>
    </lineage>
</organism>
<name>A0ABR2CLW5_9ROSI</name>
<evidence type="ECO:0000313" key="3">
    <source>
        <dbReference type="Proteomes" id="UP001472677"/>
    </source>
</evidence>
<keyword evidence="1" id="KW-1133">Transmembrane helix</keyword>
<accession>A0ABR2CLW5</accession>
<keyword evidence="3" id="KW-1185">Reference proteome</keyword>
<evidence type="ECO:0000256" key="1">
    <source>
        <dbReference type="SAM" id="Phobius"/>
    </source>
</evidence>
<evidence type="ECO:0000313" key="2">
    <source>
        <dbReference type="EMBL" id="KAK8520650.1"/>
    </source>
</evidence>
<gene>
    <name evidence="2" type="ORF">V6N12_004582</name>
</gene>
<comment type="caution">
    <text evidence="2">The sequence shown here is derived from an EMBL/GenBank/DDBJ whole genome shotgun (WGS) entry which is preliminary data.</text>
</comment>
<feature type="transmembrane region" description="Helical" evidence="1">
    <location>
        <begin position="114"/>
        <end position="135"/>
    </location>
</feature>
<dbReference type="EMBL" id="JBBPBM010000049">
    <property type="protein sequence ID" value="KAK8520650.1"/>
    <property type="molecule type" value="Genomic_DNA"/>
</dbReference>
<keyword evidence="1" id="KW-0812">Transmembrane</keyword>
<protein>
    <submittedName>
        <fullName evidence="2">Uncharacterized protein</fullName>
    </submittedName>
</protein>
<sequence>MAPTSSGSISSLAIPLLPTSSQWVSPRCLPNSWLVARFFGRRSLEVIDPGVIRFFLRSCEVSGNRNSYPSIKVSAGSGWWLEGQGDPKLPSEAIHFFSSPPLRLAFPTRPPPKYILAFLFSAFWLCFWYQCWSVGELSRLVTSLLISLGSLLVFVGELFLWLSQKHKPRLKKLIPFADKSYREKRRKKRWWFEFHEAAAPMKTEQCIRFQSIYCYNSWLRASLPPYQRLLYFEL</sequence>
<proteinExistence type="predicted"/>
<reference evidence="2 3" key="1">
    <citation type="journal article" date="2024" name="G3 (Bethesda)">
        <title>Genome assembly of Hibiscus sabdariffa L. provides insights into metabolisms of medicinal natural products.</title>
        <authorList>
            <person name="Kim T."/>
        </authorList>
    </citation>
    <scope>NUCLEOTIDE SEQUENCE [LARGE SCALE GENOMIC DNA]</scope>
    <source>
        <strain evidence="2">TK-2024</strain>
        <tissue evidence="2">Old leaves</tissue>
    </source>
</reference>
<dbReference type="Proteomes" id="UP001472677">
    <property type="component" value="Unassembled WGS sequence"/>
</dbReference>